<keyword evidence="1" id="KW-0175">Coiled coil</keyword>
<dbReference type="PANTHER" id="PTHR45615:SF80">
    <property type="entry name" value="GRIP DOMAIN-CONTAINING PROTEIN"/>
    <property type="match status" value="1"/>
</dbReference>
<feature type="coiled-coil region" evidence="1">
    <location>
        <begin position="187"/>
        <end position="228"/>
    </location>
</feature>
<dbReference type="SUPFAM" id="SSF58104">
    <property type="entry name" value="Methyl-accepting chemotaxis protein (MCP) signaling domain"/>
    <property type="match status" value="1"/>
</dbReference>
<organism evidence="3 4">
    <name type="scientific">Decorospora gaudefroyi</name>
    <dbReference type="NCBI Taxonomy" id="184978"/>
    <lineage>
        <taxon>Eukaryota</taxon>
        <taxon>Fungi</taxon>
        <taxon>Dikarya</taxon>
        <taxon>Ascomycota</taxon>
        <taxon>Pezizomycotina</taxon>
        <taxon>Dothideomycetes</taxon>
        <taxon>Pleosporomycetidae</taxon>
        <taxon>Pleosporales</taxon>
        <taxon>Pleosporineae</taxon>
        <taxon>Pleosporaceae</taxon>
        <taxon>Decorospora</taxon>
    </lineage>
</organism>
<dbReference type="AlphaFoldDB" id="A0A6A5KBE1"/>
<name>A0A6A5KBE1_9PLEO</name>
<sequence>MSTRGKRPFESRSRGDSPPEKRSRPLEQQSAAQDRYAKPGSPAIPSPPLSRTGSLAGLPANVPTGPRRRSDQYRKQSDRRDDESGRGGLPPSVSRDARIMSPSSIGSGAGTPTGHAAPPAPSMLPAAISLHLLQRQNEATGELLPISMHSLRNLQERKRAIAYHAKATILNDDSAVHTVPPKLEASIKAHQYDIAHLKKERDEAKKERDDVTKKLETLSNRLVDLERKDISEVVAALLQPLHKRLDAIDEGNLDTVLTNLRADLDKLKPALGPSDPLEKTQPILQASESLTLQNQITQLNSLPERINKLEAASSKHADQAEVISGLKDDIGALRSAKELQKIGIGTLISWKNGLPETMDKVAVKQLVVQEVAARTANAKTLQRDVKAMETRLSTRITGNEEEVKRLDEQAKTGLDFKATMQKLNIPAQLDRLSDRIKAVEDNESRTYDKASRNQDKVENLEKTTKSLGNRVDTLRKATDKRVEGLEFDVETYIGRIKAGFLTTKSTVVQRLNKLEEHELSVAQRFDELEKHATSSTLPTPATPGPGFKKVGKPVTPLSPKPNDSFTSIAQLDRDVKALQQDLEEMKGLLEENENTFHQHANEISCLQKSVPQLFTENFDPFKLKIQEELSTVNSKLEADRSRLEAPIQPQSSFGVAEQAQLQSTVQTLDTLKADVGQLQASLNAETAVRGQELLSKADKNDMNQQMDQLKFAINDFASRFNNITTDELHQQMVRWFVQMYPSNSMVLKQCERLQQEVDRLKSFEDQASWVRAHSHILSTLFKLVPQLQELANKAPELQTLVNKVSPSALEKIDQACSEAKTAATKADDACGKMDEHAKTVESLRVALTGLQQSFRNLNSDTSPFAKTEALSNVEETMKTLKSTINELRTTFGEAHETRVKVEGQMKSSIRGFEQVRAALEPRVNNLAGRIDEIQASSSQIQQDFDKMNTLVESNREFFGLIGKLLLVGAQLQQVVENLNQNLPKGPMKLDWVEYLPTLSLPNTNTNTNEKSSGKGKGKSKSKQ</sequence>
<gene>
    <name evidence="3" type="ORF">BDW02DRAFT_296136</name>
</gene>
<reference evidence="3" key="1">
    <citation type="submission" date="2020-01" db="EMBL/GenBank/DDBJ databases">
        <authorList>
            <consortium name="DOE Joint Genome Institute"/>
            <person name="Haridas S."/>
            <person name="Albert R."/>
            <person name="Binder M."/>
            <person name="Bloem J."/>
            <person name="Labutti K."/>
            <person name="Salamov A."/>
            <person name="Andreopoulos B."/>
            <person name="Baker S.E."/>
            <person name="Barry K."/>
            <person name="Bills G."/>
            <person name="Bluhm B.H."/>
            <person name="Cannon C."/>
            <person name="Castanera R."/>
            <person name="Culley D.E."/>
            <person name="Daum C."/>
            <person name="Ezra D."/>
            <person name="Gonzalez J.B."/>
            <person name="Henrissat B."/>
            <person name="Kuo A."/>
            <person name="Liang C."/>
            <person name="Lipzen A."/>
            <person name="Lutzoni F."/>
            <person name="Magnuson J."/>
            <person name="Mondo S."/>
            <person name="Nolan M."/>
            <person name="Ohm R."/>
            <person name="Pangilinan J."/>
            <person name="Park H.-J."/>
            <person name="Ramirez L."/>
            <person name="Alfaro M."/>
            <person name="Sun H."/>
            <person name="Tritt A."/>
            <person name="Yoshinaga Y."/>
            <person name="Zwiers L.-H."/>
            <person name="Turgeon B.G."/>
            <person name="Goodwin S.B."/>
            <person name="Spatafora J.W."/>
            <person name="Crous P.W."/>
            <person name="Grigoriev I.V."/>
        </authorList>
    </citation>
    <scope>NUCLEOTIDE SEQUENCE</scope>
    <source>
        <strain evidence="3">P77</strain>
    </source>
</reference>
<feature type="region of interest" description="Disordered" evidence="2">
    <location>
        <begin position="1"/>
        <end position="122"/>
    </location>
</feature>
<feature type="coiled-coil region" evidence="1">
    <location>
        <begin position="568"/>
        <end position="602"/>
    </location>
</feature>
<feature type="compositionally biased region" description="Low complexity" evidence="2">
    <location>
        <begin position="110"/>
        <end position="122"/>
    </location>
</feature>
<feature type="compositionally biased region" description="Basic residues" evidence="2">
    <location>
        <begin position="1013"/>
        <end position="1023"/>
    </location>
</feature>
<feature type="compositionally biased region" description="Basic and acidic residues" evidence="2">
    <location>
        <begin position="7"/>
        <end position="25"/>
    </location>
</feature>
<dbReference type="Gene3D" id="1.20.5.340">
    <property type="match status" value="1"/>
</dbReference>
<keyword evidence="4" id="KW-1185">Reference proteome</keyword>
<feature type="region of interest" description="Disordered" evidence="2">
    <location>
        <begin position="531"/>
        <end position="563"/>
    </location>
</feature>
<evidence type="ECO:0000313" key="4">
    <source>
        <dbReference type="Proteomes" id="UP000800040"/>
    </source>
</evidence>
<evidence type="ECO:0000256" key="1">
    <source>
        <dbReference type="SAM" id="Coils"/>
    </source>
</evidence>
<protein>
    <submittedName>
        <fullName evidence="3">Uncharacterized protein</fullName>
    </submittedName>
</protein>
<proteinExistence type="predicted"/>
<dbReference type="Proteomes" id="UP000800040">
    <property type="component" value="Unassembled WGS sequence"/>
</dbReference>
<dbReference type="PANTHER" id="PTHR45615">
    <property type="entry name" value="MYOSIN HEAVY CHAIN, NON-MUSCLE"/>
    <property type="match status" value="1"/>
</dbReference>
<feature type="compositionally biased region" description="Basic and acidic residues" evidence="2">
    <location>
        <begin position="68"/>
        <end position="85"/>
    </location>
</feature>
<feature type="region of interest" description="Disordered" evidence="2">
    <location>
        <begin position="1000"/>
        <end position="1023"/>
    </location>
</feature>
<evidence type="ECO:0000256" key="2">
    <source>
        <dbReference type="SAM" id="MobiDB-lite"/>
    </source>
</evidence>
<dbReference type="EMBL" id="ML975290">
    <property type="protein sequence ID" value="KAF1835215.1"/>
    <property type="molecule type" value="Genomic_DNA"/>
</dbReference>
<accession>A0A6A5KBE1</accession>
<dbReference type="OrthoDB" id="3438382at2759"/>
<feature type="compositionally biased region" description="Low complexity" evidence="2">
    <location>
        <begin position="1000"/>
        <end position="1010"/>
    </location>
</feature>
<evidence type="ECO:0000313" key="3">
    <source>
        <dbReference type="EMBL" id="KAF1835215.1"/>
    </source>
</evidence>